<evidence type="ECO:0000313" key="1">
    <source>
        <dbReference type="EMBL" id="CRF52727.1"/>
    </source>
</evidence>
<dbReference type="EMBL" id="CDMG01000009">
    <property type="protein sequence ID" value="CRF52727.1"/>
    <property type="molecule type" value="Genomic_DNA"/>
</dbReference>
<protein>
    <submittedName>
        <fullName evidence="1">Uncharacterized protein</fullName>
    </submittedName>
</protein>
<accession>A0A0K2Y327</accession>
<dbReference type="RefSeq" id="WP_264828323.1">
    <property type="nucleotide sequence ID" value="NZ_BSCV01000003.1"/>
</dbReference>
<reference evidence="2" key="1">
    <citation type="submission" date="2014-12" db="EMBL/GenBank/DDBJ databases">
        <authorList>
            <person name="Jaenicke S."/>
        </authorList>
    </citation>
    <scope>NUCLEOTIDE SEQUENCE [LARGE SCALE GENOMIC DNA]</scope>
</reference>
<dbReference type="AlphaFoldDB" id="A0A0K2Y327"/>
<organism evidence="1 2">
    <name type="scientific">Helicobacter ailurogastricus</name>
    <dbReference type="NCBI Taxonomy" id="1578720"/>
    <lineage>
        <taxon>Bacteria</taxon>
        <taxon>Pseudomonadati</taxon>
        <taxon>Campylobacterota</taxon>
        <taxon>Epsilonproteobacteria</taxon>
        <taxon>Campylobacterales</taxon>
        <taxon>Helicobacteraceae</taxon>
        <taxon>Helicobacter</taxon>
    </lineage>
</organism>
<proteinExistence type="predicted"/>
<sequence length="42" mass="5098">MSEQTNFQAFDSVLDKGILQNYINMRFCNKFMMKFEEEFHAN</sequence>
<name>A0A0K2Y327_9HELI</name>
<dbReference type="GeneID" id="82132584"/>
<evidence type="ECO:0000313" key="2">
    <source>
        <dbReference type="Proteomes" id="UP000043437"/>
    </source>
</evidence>
<dbReference type="Proteomes" id="UP000043437">
    <property type="component" value="Unassembled WGS sequence"/>
</dbReference>
<gene>
    <name evidence="1" type="ORF">HAL07_11920</name>
</gene>